<comment type="similarity">
    <text evidence="1">Belongs to the D-isomer specific 2-hydroxyacid dehydrogenase family.</text>
</comment>
<evidence type="ECO:0000256" key="3">
    <source>
        <dbReference type="ARBA" id="ARBA00023027"/>
    </source>
</evidence>
<keyword evidence="3" id="KW-0520">NAD</keyword>
<name>A0A3M9N7M4_9BACT</name>
<proteinExistence type="inferred from homology"/>
<dbReference type="InterPro" id="IPR036291">
    <property type="entry name" value="NAD(P)-bd_dom_sf"/>
</dbReference>
<comment type="caution">
    <text evidence="5">The sequence shown here is derived from an EMBL/GenBank/DDBJ whole genome shotgun (WGS) entry which is preliminary data.</text>
</comment>
<dbReference type="RefSeq" id="WP_123131400.1">
    <property type="nucleotide sequence ID" value="NZ_RJJE01000001.1"/>
</dbReference>
<dbReference type="OrthoDB" id="9777288at2"/>
<evidence type="ECO:0000313" key="5">
    <source>
        <dbReference type="EMBL" id="RNI33213.1"/>
    </source>
</evidence>
<protein>
    <submittedName>
        <fullName evidence="5">Hydroxyacid dehydrogenase</fullName>
    </submittedName>
</protein>
<accession>A0A3M9N7M4</accession>
<evidence type="ECO:0000256" key="1">
    <source>
        <dbReference type="ARBA" id="ARBA00005854"/>
    </source>
</evidence>
<dbReference type="GO" id="GO:0047545">
    <property type="term" value="F:(S)-2-hydroxyglutarate dehydrogenase activity"/>
    <property type="evidence" value="ECO:0007669"/>
    <property type="project" value="UniProtKB-ARBA"/>
</dbReference>
<evidence type="ECO:0000313" key="6">
    <source>
        <dbReference type="Proteomes" id="UP000271010"/>
    </source>
</evidence>
<dbReference type="GO" id="GO:0051287">
    <property type="term" value="F:NAD binding"/>
    <property type="evidence" value="ECO:0007669"/>
    <property type="project" value="InterPro"/>
</dbReference>
<gene>
    <name evidence="5" type="ORF">EFA69_02010</name>
</gene>
<dbReference type="GO" id="GO:0006564">
    <property type="term" value="P:L-serine biosynthetic process"/>
    <property type="evidence" value="ECO:0007669"/>
    <property type="project" value="UniProtKB-ARBA"/>
</dbReference>
<evidence type="ECO:0000259" key="4">
    <source>
        <dbReference type="Pfam" id="PF02826"/>
    </source>
</evidence>
<keyword evidence="2" id="KW-0560">Oxidoreductase</keyword>
<keyword evidence="6" id="KW-1185">Reference proteome</keyword>
<evidence type="ECO:0000256" key="2">
    <source>
        <dbReference type="ARBA" id="ARBA00023002"/>
    </source>
</evidence>
<dbReference type="CDD" id="cd12171">
    <property type="entry name" value="2-Hacid_dh_10"/>
    <property type="match status" value="1"/>
</dbReference>
<dbReference type="EMBL" id="RJJE01000001">
    <property type="protein sequence ID" value="RNI33213.1"/>
    <property type="molecule type" value="Genomic_DNA"/>
</dbReference>
<dbReference type="Pfam" id="PF02826">
    <property type="entry name" value="2-Hacid_dh_C"/>
    <property type="match status" value="1"/>
</dbReference>
<dbReference type="AlphaFoldDB" id="A0A3M9N7M4"/>
<feature type="domain" description="D-isomer specific 2-hydroxyacid dehydrogenase NAD-binding" evidence="4">
    <location>
        <begin position="113"/>
        <end position="291"/>
    </location>
</feature>
<dbReference type="GO" id="GO:0004617">
    <property type="term" value="F:phosphoglycerate dehydrogenase activity"/>
    <property type="evidence" value="ECO:0007669"/>
    <property type="project" value="UniProtKB-ARBA"/>
</dbReference>
<dbReference type="InterPro" id="IPR029753">
    <property type="entry name" value="D-isomer_DH_CS"/>
</dbReference>
<dbReference type="FunFam" id="3.40.50.720:FF:000041">
    <property type="entry name" value="D-3-phosphoglycerate dehydrogenase"/>
    <property type="match status" value="1"/>
</dbReference>
<dbReference type="PROSITE" id="PS00670">
    <property type="entry name" value="D_2_HYDROXYACID_DH_2"/>
    <property type="match status" value="1"/>
</dbReference>
<dbReference type="PANTHER" id="PTHR42938">
    <property type="entry name" value="FORMATE DEHYDROGENASE 1"/>
    <property type="match status" value="1"/>
</dbReference>
<sequence length="333" mass="37136">MRILITAPYHEKAQQVLQETFGEVIYRPWKPHGRAYNEEELIGLLEETQADALITEHDHVTKEVINAYPDLQFIGVCRGTPSNVAVETATENDIPVFHTPARNAQAVAEMFVANVITFMRNTIAGCAWLEGENWEAGAHTSYLQFKGSELAGKTIGMVGFGAIGQRIANMVKCFPCTIQFYDPYTESPDPDYQKVSLEEVFASSDIVSVHLPVTPQTTGMIDESLISLMKPEAIFVNTARAVVVKREALLDALENNRIKGAILDVFDHEPPDEVDYKIIHHPHVLATPHIAGATFEVEDHHAYIMNDALVAWFIKEDKNIKQLANKEILAVKS</sequence>
<dbReference type="SUPFAM" id="SSF51735">
    <property type="entry name" value="NAD(P)-binding Rossmann-fold domains"/>
    <property type="match status" value="1"/>
</dbReference>
<dbReference type="PANTHER" id="PTHR42938:SF47">
    <property type="entry name" value="HYDROXYPYRUVATE REDUCTASE"/>
    <property type="match status" value="1"/>
</dbReference>
<dbReference type="Proteomes" id="UP000271010">
    <property type="component" value="Unassembled WGS sequence"/>
</dbReference>
<organism evidence="5 6">
    <name type="scientific">Rufibacter immobilis</name>
    <dbReference type="NCBI Taxonomy" id="1348778"/>
    <lineage>
        <taxon>Bacteria</taxon>
        <taxon>Pseudomonadati</taxon>
        <taxon>Bacteroidota</taxon>
        <taxon>Cytophagia</taxon>
        <taxon>Cytophagales</taxon>
        <taxon>Hymenobacteraceae</taxon>
        <taxon>Rufibacter</taxon>
    </lineage>
</organism>
<dbReference type="SUPFAM" id="SSF52283">
    <property type="entry name" value="Formate/glycerate dehydrogenase catalytic domain-like"/>
    <property type="match status" value="1"/>
</dbReference>
<dbReference type="InterPro" id="IPR006140">
    <property type="entry name" value="D-isomer_DH_NAD-bd"/>
</dbReference>
<dbReference type="Gene3D" id="3.40.50.720">
    <property type="entry name" value="NAD(P)-binding Rossmann-like Domain"/>
    <property type="match status" value="2"/>
</dbReference>
<reference evidence="5 6" key="1">
    <citation type="submission" date="2018-11" db="EMBL/GenBank/DDBJ databases">
        <title>Rufibacter latericius sp. nov., isolated from water in Baiyang Lake.</title>
        <authorList>
            <person name="Yang Y."/>
        </authorList>
    </citation>
    <scope>NUCLEOTIDE SEQUENCE [LARGE SCALE GENOMIC DNA]</scope>
    <source>
        <strain evidence="5 6">MCC P1</strain>
    </source>
</reference>